<organism evidence="11">
    <name type="scientific">Clostridium symbiosum</name>
    <name type="common">Bacteroides symbiosus</name>
    <dbReference type="NCBI Taxonomy" id="1512"/>
    <lineage>
        <taxon>Bacteria</taxon>
        <taxon>Bacillati</taxon>
        <taxon>Bacillota</taxon>
        <taxon>Clostridia</taxon>
        <taxon>Lachnospirales</taxon>
        <taxon>Lachnospiraceae</taxon>
        <taxon>Otoolea</taxon>
    </lineage>
</organism>
<comment type="similarity">
    <text evidence="9">Belongs to the TrpF family.</text>
</comment>
<dbReference type="InterPro" id="IPR013785">
    <property type="entry name" value="Aldolase_TIM"/>
</dbReference>
<evidence type="ECO:0000256" key="6">
    <source>
        <dbReference type="ARBA" id="ARBA00022822"/>
    </source>
</evidence>
<keyword evidence="5 9" id="KW-0028">Amino-acid biosynthesis</keyword>
<keyword evidence="8 9" id="KW-0413">Isomerase</keyword>
<dbReference type="InterPro" id="IPR011060">
    <property type="entry name" value="RibuloseP-bd_barrel"/>
</dbReference>
<evidence type="ECO:0000256" key="2">
    <source>
        <dbReference type="ARBA" id="ARBA00004664"/>
    </source>
</evidence>
<keyword evidence="6 9" id="KW-0822">Tryptophan biosynthesis</keyword>
<dbReference type="HAMAP" id="MF_00135">
    <property type="entry name" value="PRAI"/>
    <property type="match status" value="1"/>
</dbReference>
<sequence>MTSIKICGLSRPADIDWINEARPDYCGFIIHVPKSIRSIDSSKLHELRFRLDESITPVGVFVNEPLESVISLSACNALGAVQLHGGEDENYIRCLKKELTIPVIKAFQADSPESIRQAEKSPADLILLDNGAGGTGTVFDWSLLRHIKRPYFLAGGLGPHNLTEAIKTVHPWGVDMSSGVETDGAKDKEKILAAVAAVRRTEA</sequence>
<keyword evidence="7 9" id="KW-0057">Aromatic amino acid biosynthesis</keyword>
<dbReference type="Gene3D" id="3.20.20.70">
    <property type="entry name" value="Aldolase class I"/>
    <property type="match status" value="1"/>
</dbReference>
<dbReference type="PANTHER" id="PTHR42894">
    <property type="entry name" value="N-(5'-PHOSPHORIBOSYL)ANTHRANILATE ISOMERASE"/>
    <property type="match status" value="1"/>
</dbReference>
<dbReference type="AlphaFoldDB" id="A0A6N3FKC7"/>
<dbReference type="EC" id="5.3.1.24" evidence="3 9"/>
<dbReference type="InterPro" id="IPR044643">
    <property type="entry name" value="TrpF_fam"/>
</dbReference>
<protein>
    <recommendedName>
        <fullName evidence="4 9">N-(5'-phosphoribosyl)anthranilate isomerase</fullName>
        <shortName evidence="9">PRAI</shortName>
        <ecNumber evidence="3 9">5.3.1.24</ecNumber>
    </recommendedName>
</protein>
<evidence type="ECO:0000256" key="8">
    <source>
        <dbReference type="ARBA" id="ARBA00023235"/>
    </source>
</evidence>
<evidence type="ECO:0000256" key="9">
    <source>
        <dbReference type="HAMAP-Rule" id="MF_00135"/>
    </source>
</evidence>
<name>A0A6N3FKC7_CLOSY</name>
<feature type="domain" description="N-(5'phosphoribosyl) anthranilate isomerase (PRAI)" evidence="10">
    <location>
        <begin position="4"/>
        <end position="195"/>
    </location>
</feature>
<dbReference type="RefSeq" id="WP_156684715.1">
    <property type="nucleotide sequence ID" value="NZ_CACRUA010000029.1"/>
</dbReference>
<dbReference type="GO" id="GO:0000162">
    <property type="term" value="P:L-tryptophan biosynthetic process"/>
    <property type="evidence" value="ECO:0007669"/>
    <property type="project" value="UniProtKB-UniRule"/>
</dbReference>
<evidence type="ECO:0000256" key="3">
    <source>
        <dbReference type="ARBA" id="ARBA00012572"/>
    </source>
</evidence>
<comment type="catalytic activity">
    <reaction evidence="1 9">
        <text>N-(5-phospho-beta-D-ribosyl)anthranilate = 1-(2-carboxyphenylamino)-1-deoxy-D-ribulose 5-phosphate</text>
        <dbReference type="Rhea" id="RHEA:21540"/>
        <dbReference type="ChEBI" id="CHEBI:18277"/>
        <dbReference type="ChEBI" id="CHEBI:58613"/>
        <dbReference type="EC" id="5.3.1.24"/>
    </reaction>
</comment>
<evidence type="ECO:0000256" key="5">
    <source>
        <dbReference type="ARBA" id="ARBA00022605"/>
    </source>
</evidence>
<comment type="pathway">
    <text evidence="2 9">Amino-acid biosynthesis; L-tryptophan biosynthesis; L-tryptophan from chorismate: step 3/5.</text>
</comment>
<accession>A0A6N3FKC7</accession>
<dbReference type="Pfam" id="PF00697">
    <property type="entry name" value="PRAI"/>
    <property type="match status" value="1"/>
</dbReference>
<proteinExistence type="inferred from homology"/>
<evidence type="ECO:0000259" key="10">
    <source>
        <dbReference type="Pfam" id="PF00697"/>
    </source>
</evidence>
<dbReference type="GO" id="GO:0004640">
    <property type="term" value="F:phosphoribosylanthranilate isomerase activity"/>
    <property type="evidence" value="ECO:0007669"/>
    <property type="project" value="UniProtKB-UniRule"/>
</dbReference>
<dbReference type="EMBL" id="CACRUA010000029">
    <property type="protein sequence ID" value="VYU52316.1"/>
    <property type="molecule type" value="Genomic_DNA"/>
</dbReference>
<evidence type="ECO:0000256" key="4">
    <source>
        <dbReference type="ARBA" id="ARBA00022272"/>
    </source>
</evidence>
<dbReference type="PANTHER" id="PTHR42894:SF1">
    <property type="entry name" value="N-(5'-PHOSPHORIBOSYL)ANTHRANILATE ISOMERASE"/>
    <property type="match status" value="1"/>
</dbReference>
<evidence type="ECO:0000313" key="11">
    <source>
        <dbReference type="EMBL" id="VYU52316.1"/>
    </source>
</evidence>
<dbReference type="CDD" id="cd00405">
    <property type="entry name" value="PRAI"/>
    <property type="match status" value="1"/>
</dbReference>
<dbReference type="InterPro" id="IPR001240">
    <property type="entry name" value="PRAI_dom"/>
</dbReference>
<reference evidence="11" key="1">
    <citation type="submission" date="2019-11" db="EMBL/GenBank/DDBJ databases">
        <authorList>
            <person name="Feng L."/>
        </authorList>
    </citation>
    <scope>NUCLEOTIDE SEQUENCE</scope>
    <source>
        <strain evidence="11">CsymbiosumLFYP84</strain>
    </source>
</reference>
<gene>
    <name evidence="9 11" type="primary">trpF</name>
    <name evidence="11" type="ORF">CSLFYP84_02563</name>
</gene>
<dbReference type="UniPathway" id="UPA00035">
    <property type="reaction ID" value="UER00042"/>
</dbReference>
<evidence type="ECO:0000256" key="7">
    <source>
        <dbReference type="ARBA" id="ARBA00023141"/>
    </source>
</evidence>
<evidence type="ECO:0000256" key="1">
    <source>
        <dbReference type="ARBA" id="ARBA00001164"/>
    </source>
</evidence>
<dbReference type="SUPFAM" id="SSF51366">
    <property type="entry name" value="Ribulose-phoshate binding barrel"/>
    <property type="match status" value="1"/>
</dbReference>